<evidence type="ECO:0000313" key="17">
    <source>
        <dbReference type="Proteomes" id="UP000219329"/>
    </source>
</evidence>
<sequence>MHYCLNLSSAKKREETIISTLIGGCSYCLFVLAFVFFSSSKESSAQEEEVEEITVNATRSRRSFEEQPTRVEVLGGEEINEKANMKPGDIRMLLNESTGIYVQQTSATSFNSSIRIQGLAGKYTQILRDGMPLYGGYSGGLSLLQIAPLDLQQVEVIKGSNSTLYGAGAIAGLVNLVTRRPASEPENSLLLNGTTSSGIDASGFFSRGKDTIGSTLFASYNTSDAYDPADNGLSAIPEFERWTFSPRIFIEGENSELTFGVSAVMEDRLGGDMNYIKGNKAVPAYFEKSETARYSSQFEYNYLHESNNELVIRNSVNRFKRELDVPNFQFSGTQVSTFSEAHLLGATNTADWVLGINFLTEDFEQDNAVFDFEHDFDSHTAGVFVQGTLPLSEDWLLESGLRIDHTSDYGSFLLPRISLLYNVSEETTLRIGGGLGYKEPSLFTEESEAQQFINILPLNEDLLDAEQSAGLNIDINRSFDFASGILLNLNMLVFYTRVDDPLHLVRQTGNQFVYSQPTEYLDTKGTEINAAWYWNDFKLFFGYTHTDVEEHGPLGVGESPLIPEDRVNTVFVYEREDDVRIGLEAYYFGQQVLNNGKKSRDYWIFGLMMEKIFKDYSLFLNFENFSDTRQTRYETIYSGSPANPSFNDIYAPLDGFVINGGIKLSF</sequence>
<dbReference type="Proteomes" id="UP000219329">
    <property type="component" value="Unassembled WGS sequence"/>
</dbReference>
<keyword evidence="8 11" id="KW-0472">Membrane</keyword>
<evidence type="ECO:0008006" key="18">
    <source>
        <dbReference type="Google" id="ProtNLM"/>
    </source>
</evidence>
<dbReference type="PANTHER" id="PTHR30069">
    <property type="entry name" value="TONB-DEPENDENT OUTER MEMBRANE RECEPTOR"/>
    <property type="match status" value="1"/>
</dbReference>
<dbReference type="Gene3D" id="2.170.130.10">
    <property type="entry name" value="TonB-dependent receptor, plug domain"/>
    <property type="match status" value="1"/>
</dbReference>
<comment type="subcellular location">
    <subcellularLocation>
        <location evidence="1 11">Cell outer membrane</location>
        <topology evidence="1 11">Multi-pass membrane protein</topology>
    </subcellularLocation>
</comment>
<dbReference type="GO" id="GO:0015344">
    <property type="term" value="F:siderophore uptake transmembrane transporter activity"/>
    <property type="evidence" value="ECO:0007669"/>
    <property type="project" value="TreeGrafter"/>
</dbReference>
<dbReference type="SUPFAM" id="SSF56935">
    <property type="entry name" value="Porins"/>
    <property type="match status" value="1"/>
</dbReference>
<feature type="transmembrane region" description="Helical" evidence="13">
    <location>
        <begin position="16"/>
        <end position="37"/>
    </location>
</feature>
<proteinExistence type="inferred from homology"/>
<keyword evidence="10 11" id="KW-0998">Cell outer membrane</keyword>
<evidence type="ECO:0000256" key="11">
    <source>
        <dbReference type="PROSITE-ProRule" id="PRU01360"/>
    </source>
</evidence>
<evidence type="ECO:0000256" key="3">
    <source>
        <dbReference type="ARBA" id="ARBA00022448"/>
    </source>
</evidence>
<dbReference type="InterPro" id="IPR039426">
    <property type="entry name" value="TonB-dep_rcpt-like"/>
</dbReference>
<keyword evidence="7 12" id="KW-0798">TonB box</keyword>
<evidence type="ECO:0000256" key="10">
    <source>
        <dbReference type="ARBA" id="ARBA00023237"/>
    </source>
</evidence>
<organism evidence="16 17">
    <name type="scientific">OM182 bacterium MED-G28</name>
    <dbReference type="NCBI Taxonomy" id="1986256"/>
    <lineage>
        <taxon>Bacteria</taxon>
        <taxon>Pseudomonadati</taxon>
        <taxon>Pseudomonadota</taxon>
        <taxon>Gammaproteobacteria</taxon>
        <taxon>OMG group</taxon>
        <taxon>OM182 clade</taxon>
    </lineage>
</organism>
<dbReference type="GO" id="GO:0044718">
    <property type="term" value="P:siderophore transmembrane transport"/>
    <property type="evidence" value="ECO:0007669"/>
    <property type="project" value="TreeGrafter"/>
</dbReference>
<dbReference type="EMBL" id="NTJZ01000006">
    <property type="protein sequence ID" value="PDH33835.1"/>
    <property type="molecule type" value="Genomic_DNA"/>
</dbReference>
<gene>
    <name evidence="16" type="ORF">CNF02_07350</name>
</gene>
<dbReference type="GO" id="GO:0009279">
    <property type="term" value="C:cell outer membrane"/>
    <property type="evidence" value="ECO:0007669"/>
    <property type="project" value="UniProtKB-SubCell"/>
</dbReference>
<feature type="domain" description="TonB-dependent receptor plug" evidence="15">
    <location>
        <begin position="65"/>
        <end position="172"/>
    </location>
</feature>
<evidence type="ECO:0000313" key="16">
    <source>
        <dbReference type="EMBL" id="PDH33835.1"/>
    </source>
</evidence>
<dbReference type="Gene3D" id="2.40.170.20">
    <property type="entry name" value="TonB-dependent receptor, beta-barrel domain"/>
    <property type="match status" value="1"/>
</dbReference>
<accession>A0A2A5WBB8</accession>
<dbReference type="PANTHER" id="PTHR30069:SF29">
    <property type="entry name" value="HEMOGLOBIN AND HEMOGLOBIN-HAPTOGLOBIN-BINDING PROTEIN 1-RELATED"/>
    <property type="match status" value="1"/>
</dbReference>
<feature type="domain" description="TonB-dependent receptor-like beta-barrel" evidence="14">
    <location>
        <begin position="287"/>
        <end position="624"/>
    </location>
</feature>
<protein>
    <recommendedName>
        <fullName evidence="18">TonB-dependent receptor</fullName>
    </recommendedName>
</protein>
<evidence type="ECO:0000259" key="14">
    <source>
        <dbReference type="Pfam" id="PF00593"/>
    </source>
</evidence>
<evidence type="ECO:0000256" key="7">
    <source>
        <dbReference type="ARBA" id="ARBA00023077"/>
    </source>
</evidence>
<keyword evidence="3 11" id="KW-0813">Transport</keyword>
<dbReference type="Pfam" id="PF07715">
    <property type="entry name" value="Plug"/>
    <property type="match status" value="1"/>
</dbReference>
<dbReference type="InterPro" id="IPR012910">
    <property type="entry name" value="Plug_dom"/>
</dbReference>
<evidence type="ECO:0000256" key="13">
    <source>
        <dbReference type="SAM" id="Phobius"/>
    </source>
</evidence>
<evidence type="ECO:0000256" key="2">
    <source>
        <dbReference type="ARBA" id="ARBA00008143"/>
    </source>
</evidence>
<evidence type="ECO:0000256" key="5">
    <source>
        <dbReference type="ARBA" id="ARBA00022692"/>
    </source>
</evidence>
<evidence type="ECO:0000259" key="15">
    <source>
        <dbReference type="Pfam" id="PF07715"/>
    </source>
</evidence>
<name>A0A2A5WBB8_9GAMM</name>
<keyword evidence="5 11" id="KW-0812">Transmembrane</keyword>
<evidence type="ECO:0000256" key="6">
    <source>
        <dbReference type="ARBA" id="ARBA00022729"/>
    </source>
</evidence>
<dbReference type="AlphaFoldDB" id="A0A2A5WBB8"/>
<keyword evidence="6" id="KW-0732">Signal</keyword>
<dbReference type="InterPro" id="IPR036942">
    <property type="entry name" value="Beta-barrel_TonB_sf"/>
</dbReference>
<dbReference type="PROSITE" id="PS52016">
    <property type="entry name" value="TONB_DEPENDENT_REC_3"/>
    <property type="match status" value="1"/>
</dbReference>
<comment type="caution">
    <text evidence="16">The sequence shown here is derived from an EMBL/GenBank/DDBJ whole genome shotgun (WGS) entry which is preliminary data.</text>
</comment>
<keyword evidence="13" id="KW-1133">Transmembrane helix</keyword>
<comment type="similarity">
    <text evidence="2">Belongs to the TonB-dependent receptor family. Hemoglobin/haptoglobin binding protein subfamily.</text>
</comment>
<dbReference type="InterPro" id="IPR037066">
    <property type="entry name" value="Plug_dom_sf"/>
</dbReference>
<evidence type="ECO:0000256" key="12">
    <source>
        <dbReference type="RuleBase" id="RU003357"/>
    </source>
</evidence>
<evidence type="ECO:0000256" key="9">
    <source>
        <dbReference type="ARBA" id="ARBA00023170"/>
    </source>
</evidence>
<evidence type="ECO:0000256" key="4">
    <source>
        <dbReference type="ARBA" id="ARBA00022452"/>
    </source>
</evidence>
<evidence type="ECO:0000256" key="8">
    <source>
        <dbReference type="ARBA" id="ARBA00023136"/>
    </source>
</evidence>
<dbReference type="Pfam" id="PF00593">
    <property type="entry name" value="TonB_dep_Rec_b-barrel"/>
    <property type="match status" value="1"/>
</dbReference>
<dbReference type="InterPro" id="IPR000531">
    <property type="entry name" value="Beta-barrel_TonB"/>
</dbReference>
<reference evidence="16 17" key="1">
    <citation type="submission" date="2017-08" db="EMBL/GenBank/DDBJ databases">
        <title>Fine stratification of microbial communities through a metagenomic profile of the photic zone.</title>
        <authorList>
            <person name="Haro-Moreno J.M."/>
            <person name="Lopez-Perez M."/>
            <person name="De La Torre J."/>
            <person name="Picazo A."/>
            <person name="Camacho A."/>
            <person name="Rodriguez-Valera F."/>
        </authorList>
    </citation>
    <scope>NUCLEOTIDE SEQUENCE [LARGE SCALE GENOMIC DNA]</scope>
    <source>
        <strain evidence="16">MED-G28</strain>
    </source>
</reference>
<keyword evidence="4 11" id="KW-1134">Transmembrane beta strand</keyword>
<evidence type="ECO:0000256" key="1">
    <source>
        <dbReference type="ARBA" id="ARBA00004571"/>
    </source>
</evidence>
<keyword evidence="9" id="KW-0675">Receptor</keyword>